<evidence type="ECO:0000256" key="10">
    <source>
        <dbReference type="SAM" id="SignalP"/>
    </source>
</evidence>
<evidence type="ECO:0000256" key="8">
    <source>
        <dbReference type="ARBA" id="ARBA00023136"/>
    </source>
</evidence>
<dbReference type="InterPro" id="IPR001638">
    <property type="entry name" value="Solute-binding_3/MltF_N"/>
</dbReference>
<feature type="transmembrane region" description="Helical" evidence="9">
    <location>
        <begin position="303"/>
        <end position="322"/>
    </location>
</feature>
<reference evidence="12 13" key="2">
    <citation type="submission" date="2020-01" db="EMBL/GenBank/DDBJ databases">
        <title>Clostridiaceae sp. nov. isolated from the gut of human by culturomics.</title>
        <authorList>
            <person name="Chang Y."/>
        </authorList>
    </citation>
    <scope>NUCLEOTIDE SEQUENCE [LARGE SCALE GENOMIC DNA]</scope>
    <source>
        <strain evidence="12 13">DONG20-135</strain>
    </source>
</reference>
<dbReference type="Gene3D" id="1.10.3720.10">
    <property type="entry name" value="MetI-like"/>
    <property type="match status" value="1"/>
</dbReference>
<keyword evidence="6" id="KW-0029">Amino-acid transport</keyword>
<evidence type="ECO:0000256" key="7">
    <source>
        <dbReference type="ARBA" id="ARBA00022989"/>
    </source>
</evidence>
<evidence type="ECO:0000256" key="1">
    <source>
        <dbReference type="ARBA" id="ARBA00004651"/>
    </source>
</evidence>
<comment type="subcellular location">
    <subcellularLocation>
        <location evidence="1 9">Cell membrane</location>
        <topology evidence="1 9">Multi-pass membrane protein</topology>
    </subcellularLocation>
</comment>
<dbReference type="InterPro" id="IPR000515">
    <property type="entry name" value="MetI-like"/>
</dbReference>
<dbReference type="GO" id="GO:0006865">
    <property type="term" value="P:amino acid transport"/>
    <property type="evidence" value="ECO:0007669"/>
    <property type="project" value="UniProtKB-KW"/>
</dbReference>
<dbReference type="PANTHER" id="PTHR30614:SF20">
    <property type="entry name" value="GLUTAMINE TRANSPORT SYSTEM PERMEASE PROTEIN GLNP"/>
    <property type="match status" value="1"/>
</dbReference>
<evidence type="ECO:0000256" key="3">
    <source>
        <dbReference type="ARBA" id="ARBA00022448"/>
    </source>
</evidence>
<evidence type="ECO:0000313" key="12">
    <source>
        <dbReference type="EMBL" id="MXQ74438.1"/>
    </source>
</evidence>
<keyword evidence="10" id="KW-0732">Signal</keyword>
<dbReference type="SUPFAM" id="SSF161098">
    <property type="entry name" value="MetI-like"/>
    <property type="match status" value="1"/>
</dbReference>
<dbReference type="SUPFAM" id="SSF53850">
    <property type="entry name" value="Periplasmic binding protein-like II"/>
    <property type="match status" value="1"/>
</dbReference>
<feature type="transmembrane region" description="Helical" evidence="9">
    <location>
        <begin position="375"/>
        <end position="395"/>
    </location>
</feature>
<comment type="similarity">
    <text evidence="2">Belongs to the binding-protein-dependent transport system permease family. HisMQ subfamily.</text>
</comment>
<gene>
    <name evidence="12" type="ORF">GSF08_10925</name>
</gene>
<keyword evidence="4" id="KW-1003">Cell membrane</keyword>
<dbReference type="InterPro" id="IPR010065">
    <property type="entry name" value="AA_ABC_transptr_permease_3TM"/>
</dbReference>
<dbReference type="InterPro" id="IPR035906">
    <property type="entry name" value="MetI-like_sf"/>
</dbReference>
<dbReference type="GO" id="GO:0022857">
    <property type="term" value="F:transmembrane transporter activity"/>
    <property type="evidence" value="ECO:0007669"/>
    <property type="project" value="InterPro"/>
</dbReference>
<evidence type="ECO:0000313" key="13">
    <source>
        <dbReference type="Proteomes" id="UP000434036"/>
    </source>
</evidence>
<name>A0A6N8U8B0_9FIRM</name>
<dbReference type="Gene3D" id="3.40.190.10">
    <property type="entry name" value="Periplasmic binding protein-like II"/>
    <property type="match status" value="2"/>
</dbReference>
<sequence length="515" mass="56874">MKKKLMVIAVALMCMLPITQVHAKDTEKKTFTVGMECNYAPFNWSQVDPSDSAVQLQDGGYCDGYDVAIAQKIADKLNRELIIKKMSWDGLEPALQGNIIDAVIAGMTDTAERRERVAFTKPYYKSDMVMIVRKDSPLSKAHTLKDFTGKTVMGQLNTLYDTVIDQVPEVKHAKALEDYPAMVMQLNKGLVDAITAELPVAAGIVSTNKELTYTEFEKGKGFNVDLTDTSVSIAVNKDNEKLKNDIQKVLNGISEKERKKMMDAAITRIPSGNLELSDNLLVSAGQILQKYGPLFINGIKSTLILAFSGTLLGLLIGLQVGAIKAIKVDKRDPLLLKIGKRILSFILSVYIEVFRGTPMMVQGAFIFYLVRDWVAWSPFTAGIVVITINTGAYMAEIVRSGIQSVDIGQTEAARSLGMTNLQTMRHIIIPQAIRNSFPSICNEFVVNIKDSSVLNVIAVTELFYQAKSVAGSLYAFVPTYFVVALIYLCLTFPTTRILGLIEKRMNKTSGYKEGQ</sequence>
<comment type="caution">
    <text evidence="12">The sequence shown here is derived from an EMBL/GenBank/DDBJ whole genome shotgun (WGS) entry which is preliminary data.</text>
</comment>
<dbReference type="Pfam" id="PF00528">
    <property type="entry name" value="BPD_transp_1"/>
    <property type="match status" value="1"/>
</dbReference>
<accession>A0A6N8U8B0</accession>
<feature type="domain" description="ABC transmembrane type-1" evidence="11">
    <location>
        <begin position="299"/>
        <end position="498"/>
    </location>
</feature>
<dbReference type="SMART" id="SM00062">
    <property type="entry name" value="PBPb"/>
    <property type="match status" value="1"/>
</dbReference>
<feature type="signal peptide" evidence="10">
    <location>
        <begin position="1"/>
        <end position="23"/>
    </location>
</feature>
<dbReference type="RefSeq" id="WP_160625824.1">
    <property type="nucleotide sequence ID" value="NZ_WUUQ01000007.1"/>
</dbReference>
<dbReference type="Proteomes" id="UP000434036">
    <property type="component" value="Unassembled WGS sequence"/>
</dbReference>
<dbReference type="PROSITE" id="PS50928">
    <property type="entry name" value="ABC_TM1"/>
    <property type="match status" value="1"/>
</dbReference>
<keyword evidence="7 9" id="KW-1133">Transmembrane helix</keyword>
<proteinExistence type="inferred from homology"/>
<keyword evidence="8 9" id="KW-0472">Membrane</keyword>
<evidence type="ECO:0000256" key="6">
    <source>
        <dbReference type="ARBA" id="ARBA00022970"/>
    </source>
</evidence>
<dbReference type="NCBIfam" id="TIGR01726">
    <property type="entry name" value="HEQRo_perm_3TM"/>
    <property type="match status" value="1"/>
</dbReference>
<keyword evidence="5 9" id="KW-0812">Transmembrane</keyword>
<reference evidence="12 13" key="1">
    <citation type="submission" date="2019-12" db="EMBL/GenBank/DDBJ databases">
        <authorList>
            <person name="Yang R."/>
        </authorList>
    </citation>
    <scope>NUCLEOTIDE SEQUENCE [LARGE SCALE GENOMIC DNA]</scope>
    <source>
        <strain evidence="12 13">DONG20-135</strain>
    </source>
</reference>
<dbReference type="PANTHER" id="PTHR30614">
    <property type="entry name" value="MEMBRANE COMPONENT OF AMINO ACID ABC TRANSPORTER"/>
    <property type="match status" value="1"/>
</dbReference>
<keyword evidence="13" id="KW-1185">Reference proteome</keyword>
<keyword evidence="3 9" id="KW-0813">Transport</keyword>
<feature type="transmembrane region" description="Helical" evidence="9">
    <location>
        <begin position="473"/>
        <end position="493"/>
    </location>
</feature>
<feature type="transmembrane region" description="Helical" evidence="9">
    <location>
        <begin position="342"/>
        <end position="369"/>
    </location>
</feature>
<protein>
    <submittedName>
        <fullName evidence="12">ABC transporter permease subunit</fullName>
    </submittedName>
</protein>
<dbReference type="GO" id="GO:0043190">
    <property type="term" value="C:ATP-binding cassette (ABC) transporter complex"/>
    <property type="evidence" value="ECO:0007669"/>
    <property type="project" value="InterPro"/>
</dbReference>
<dbReference type="CDD" id="cd06261">
    <property type="entry name" value="TM_PBP2"/>
    <property type="match status" value="1"/>
</dbReference>
<evidence type="ECO:0000256" key="9">
    <source>
        <dbReference type="RuleBase" id="RU363032"/>
    </source>
</evidence>
<dbReference type="Pfam" id="PF00497">
    <property type="entry name" value="SBP_bac_3"/>
    <property type="match status" value="1"/>
</dbReference>
<dbReference type="AlphaFoldDB" id="A0A6N8U8B0"/>
<evidence type="ECO:0000256" key="5">
    <source>
        <dbReference type="ARBA" id="ARBA00022692"/>
    </source>
</evidence>
<evidence type="ECO:0000256" key="2">
    <source>
        <dbReference type="ARBA" id="ARBA00010072"/>
    </source>
</evidence>
<feature type="chain" id="PRO_5027007708" evidence="10">
    <location>
        <begin position="24"/>
        <end position="515"/>
    </location>
</feature>
<organism evidence="12 13">
    <name type="scientific">Copranaerobaculum intestinale</name>
    <dbReference type="NCBI Taxonomy" id="2692629"/>
    <lineage>
        <taxon>Bacteria</taxon>
        <taxon>Bacillati</taxon>
        <taxon>Bacillota</taxon>
        <taxon>Erysipelotrichia</taxon>
        <taxon>Erysipelotrichales</taxon>
        <taxon>Erysipelotrichaceae</taxon>
        <taxon>Copranaerobaculum</taxon>
    </lineage>
</organism>
<evidence type="ECO:0000256" key="4">
    <source>
        <dbReference type="ARBA" id="ARBA00022475"/>
    </source>
</evidence>
<dbReference type="InterPro" id="IPR043429">
    <property type="entry name" value="ArtM/GltK/GlnP/TcyL/YhdX-like"/>
</dbReference>
<evidence type="ECO:0000259" key="11">
    <source>
        <dbReference type="PROSITE" id="PS50928"/>
    </source>
</evidence>
<dbReference type="EMBL" id="WUUQ01000007">
    <property type="protein sequence ID" value="MXQ74438.1"/>
    <property type="molecule type" value="Genomic_DNA"/>
</dbReference>